<proteinExistence type="predicted"/>
<dbReference type="Pfam" id="PF08882">
    <property type="entry name" value="Acetone_carb_G"/>
    <property type="match status" value="1"/>
</dbReference>
<dbReference type="InterPro" id="IPR016750">
    <property type="entry name" value="Aceto_COase_bsu/gsu"/>
</dbReference>
<dbReference type="RefSeq" id="WP_054818571.1">
    <property type="nucleotide sequence ID" value="NZ_CP013652.1"/>
</dbReference>
<evidence type="ECO:0000313" key="1">
    <source>
        <dbReference type="EMBL" id="ALS21962.1"/>
    </source>
</evidence>
<evidence type="ECO:0000313" key="2">
    <source>
        <dbReference type="Proteomes" id="UP000061660"/>
    </source>
</evidence>
<protein>
    <submittedName>
        <fullName evidence="1">Subunit beta of acetophenone carboxylase</fullName>
    </submittedName>
</protein>
<dbReference type="KEGG" id="pnp:IJ22_15860"/>
<organism evidence="1 2">
    <name type="scientific">Paenibacillus naphthalenovorans</name>
    <dbReference type="NCBI Taxonomy" id="162209"/>
    <lineage>
        <taxon>Bacteria</taxon>
        <taxon>Bacillati</taxon>
        <taxon>Bacillota</taxon>
        <taxon>Bacilli</taxon>
        <taxon>Bacillales</taxon>
        <taxon>Paenibacillaceae</taxon>
        <taxon>Paenibacillus</taxon>
    </lineage>
</organism>
<sequence length="123" mass="14611">MKRLIITEYLDIDLESEMWHCNRCEHALISARKNYKEGLLVYNRDPREVHKEVIEGEYTFSPDPNWMRILEFYCPGCGTQVETEYLPPGHPITHDIEIDIDSLKQRLQKGELEIHDKRLVSRI</sequence>
<dbReference type="STRING" id="162209.IJ22_15860"/>
<gene>
    <name evidence="1" type="ORF">IJ22_15860</name>
</gene>
<name>A0A0U2W9D3_9BACL</name>
<dbReference type="Proteomes" id="UP000061660">
    <property type="component" value="Chromosome"/>
</dbReference>
<dbReference type="OrthoDB" id="8688459at2"/>
<reference evidence="1 2" key="2">
    <citation type="journal article" date="2016" name="Genome Announc.">
        <title>Complete Genome Sequences of Two Interactive Moderate Thermophiles, Paenibacillus napthalenovorans 32O-Y and Paenibacillus sp. 32O-W.</title>
        <authorList>
            <person name="Butler R.R.III."/>
            <person name="Wang J."/>
            <person name="Stark B.C."/>
            <person name="Pombert J.F."/>
        </authorList>
    </citation>
    <scope>NUCLEOTIDE SEQUENCE [LARGE SCALE GENOMIC DNA]</scope>
    <source>
        <strain evidence="1 2">32O-Y</strain>
    </source>
</reference>
<keyword evidence="2" id="KW-1185">Reference proteome</keyword>
<accession>A0A0U2W9D3</accession>
<dbReference type="AlphaFoldDB" id="A0A0U2W9D3"/>
<dbReference type="EMBL" id="CP013652">
    <property type="protein sequence ID" value="ALS21962.1"/>
    <property type="molecule type" value="Genomic_DNA"/>
</dbReference>
<dbReference type="PATRIC" id="fig|162209.4.peg.1678"/>
<reference evidence="2" key="1">
    <citation type="submission" date="2015-12" db="EMBL/GenBank/DDBJ databases">
        <title>Complete genome sequences of two moderately thermophilic Paenibacillus species.</title>
        <authorList>
            <person name="Butler R.III."/>
            <person name="Wang J."/>
            <person name="Stark B.C."/>
            <person name="Pombert J.-F."/>
        </authorList>
    </citation>
    <scope>NUCLEOTIDE SEQUENCE [LARGE SCALE GENOMIC DNA]</scope>
    <source>
        <strain evidence="2">32O-Y</strain>
    </source>
</reference>